<dbReference type="Proteomes" id="UP000199214">
    <property type="component" value="Unassembled WGS sequence"/>
</dbReference>
<evidence type="ECO:0000256" key="1">
    <source>
        <dbReference type="SAM" id="SignalP"/>
    </source>
</evidence>
<proteinExistence type="predicted"/>
<dbReference type="Gene3D" id="3.10.450.160">
    <property type="entry name" value="inner membrane protein cigr"/>
    <property type="match status" value="1"/>
</dbReference>
<dbReference type="EMBL" id="FNZZ01000001">
    <property type="protein sequence ID" value="SEK26993.1"/>
    <property type="molecule type" value="Genomic_DNA"/>
</dbReference>
<dbReference type="OrthoDB" id="9808839at2"/>
<sequence length="119" mass="13646">MFKKIILSAISASVALTPIVAASAEAQTRTVTTVKERRNGTVVQRTVTTRQNNARNWRAGQRFDRRYAPNYRVIDYRQYRGRGLYAPPRGYRWVRSGRDAVLVADRGGTVRTVVTRIYR</sequence>
<name>A0A1H7FLM1_9SPHN</name>
<accession>A0A1H7FLM1</accession>
<dbReference type="Pfam" id="PF11776">
    <property type="entry name" value="RcnB"/>
    <property type="match status" value="1"/>
</dbReference>
<keyword evidence="1" id="KW-0732">Signal</keyword>
<keyword evidence="3" id="KW-1185">Reference proteome</keyword>
<feature type="chain" id="PRO_5011479894" evidence="1">
    <location>
        <begin position="27"/>
        <end position="119"/>
    </location>
</feature>
<evidence type="ECO:0000313" key="2">
    <source>
        <dbReference type="EMBL" id="SEK26993.1"/>
    </source>
</evidence>
<evidence type="ECO:0000313" key="3">
    <source>
        <dbReference type="Proteomes" id="UP000199214"/>
    </source>
</evidence>
<gene>
    <name evidence="2" type="ORF">SAMN05216382_0085</name>
</gene>
<dbReference type="STRING" id="1855283.SAMN05216382_0085"/>
<feature type="signal peptide" evidence="1">
    <location>
        <begin position="1"/>
        <end position="26"/>
    </location>
</feature>
<organism evidence="2 3">
    <name type="scientific">Sphingomonas palmae</name>
    <dbReference type="NCBI Taxonomy" id="1855283"/>
    <lineage>
        <taxon>Bacteria</taxon>
        <taxon>Pseudomonadati</taxon>
        <taxon>Pseudomonadota</taxon>
        <taxon>Alphaproteobacteria</taxon>
        <taxon>Sphingomonadales</taxon>
        <taxon>Sphingomonadaceae</taxon>
        <taxon>Sphingomonas</taxon>
    </lineage>
</organism>
<dbReference type="InterPro" id="IPR024572">
    <property type="entry name" value="RcnB"/>
</dbReference>
<dbReference type="AlphaFoldDB" id="A0A1H7FLM1"/>
<dbReference type="RefSeq" id="WP_093002269.1">
    <property type="nucleotide sequence ID" value="NZ_FNZZ01000001.1"/>
</dbReference>
<reference evidence="3" key="1">
    <citation type="submission" date="2016-10" db="EMBL/GenBank/DDBJ databases">
        <authorList>
            <person name="Varghese N."/>
            <person name="Submissions S."/>
        </authorList>
    </citation>
    <scope>NUCLEOTIDE SEQUENCE [LARGE SCALE GENOMIC DNA]</scope>
    <source>
        <strain evidence="3">JS21-1</strain>
    </source>
</reference>
<protein>
    <submittedName>
        <fullName evidence="2">Regulator RcnB of Ni and Co efflux</fullName>
    </submittedName>
</protein>